<gene>
    <name evidence="3" type="ORF">AC496_0422</name>
</gene>
<feature type="domain" description="MvaT DNA-binding" evidence="2">
    <location>
        <begin position="85"/>
        <end position="121"/>
    </location>
</feature>
<feature type="compositionally biased region" description="Basic residues" evidence="1">
    <location>
        <begin position="79"/>
        <end position="89"/>
    </location>
</feature>
<keyword evidence="4" id="KW-1185">Reference proteome</keyword>
<dbReference type="Pfam" id="PF22055">
    <property type="entry name" value="MvaT_DBD"/>
    <property type="match status" value="1"/>
</dbReference>
<reference evidence="3 4" key="1">
    <citation type="submission" date="2015-10" db="EMBL/GenBank/DDBJ databases">
        <title>Comparative genomics and high-throughput reverse genetic screens identify a new phytobacterial MAMP and an Arabidopsis receptor required for immune elicitation.</title>
        <authorList>
            <person name="Mott G.A."/>
            <person name="Thakur S."/>
            <person name="Wang P.W."/>
            <person name="Desveaux D."/>
            <person name="Guttman D.S."/>
        </authorList>
    </citation>
    <scope>NUCLEOTIDE SEQUENCE [LARGE SCALE GENOMIC DNA]</scope>
    <source>
        <strain evidence="3 4">BR1</strain>
    </source>
</reference>
<sequence>MSKLAEFRELEKHLAQQLASLEALKNDSDLQREIEFEKKLRDLLAQYGYSLRNVVALLDPQASSRLSQVGIASPEKGTRRPRQIKHYKNPHTGEVIETKGGNHRQLKEWKAEHGSEVVESWLKA</sequence>
<dbReference type="NCBIfam" id="NF041859">
    <property type="entry name" value="silencer_MvaTU"/>
    <property type="match status" value="1"/>
</dbReference>
<evidence type="ECO:0000313" key="3">
    <source>
        <dbReference type="EMBL" id="KPC45985.1"/>
    </source>
</evidence>
<evidence type="ECO:0000259" key="2">
    <source>
        <dbReference type="Pfam" id="PF22055"/>
    </source>
</evidence>
<evidence type="ECO:0000313" key="4">
    <source>
        <dbReference type="Proteomes" id="UP000037836"/>
    </source>
</evidence>
<evidence type="ECO:0000256" key="1">
    <source>
        <dbReference type="SAM" id="MobiDB-lite"/>
    </source>
</evidence>
<protein>
    <recommendedName>
        <fullName evidence="2">MvaT DNA-binding domain-containing protein</fullName>
    </recommendedName>
</protein>
<dbReference type="InterPro" id="IPR035616">
    <property type="entry name" value="MvaT_DBD"/>
</dbReference>
<dbReference type="CDD" id="cd16170">
    <property type="entry name" value="MvaT_DBD"/>
    <property type="match status" value="1"/>
</dbReference>
<dbReference type="RefSeq" id="WP_004667022.1">
    <property type="nucleotide sequence ID" value="NZ_LGLM01000016.1"/>
</dbReference>
<dbReference type="EMBL" id="LGLO01000029">
    <property type="protein sequence ID" value="KPC45985.1"/>
    <property type="molecule type" value="Genomic_DNA"/>
</dbReference>
<accession>A0ABR5LEU3</accession>
<dbReference type="Proteomes" id="UP000037836">
    <property type="component" value="Unassembled WGS sequence"/>
</dbReference>
<proteinExistence type="predicted"/>
<feature type="region of interest" description="Disordered" evidence="1">
    <location>
        <begin position="68"/>
        <end position="103"/>
    </location>
</feature>
<comment type="caution">
    <text evidence="3">The sequence shown here is derived from an EMBL/GenBank/DDBJ whole genome shotgun (WGS) entry which is preliminary data.</text>
</comment>
<organism evidence="3 4">
    <name type="scientific">Pseudomonas savastanoi pv. glycinea</name>
    <name type="common">Pseudomonas syringae pv. glycinea</name>
    <dbReference type="NCBI Taxonomy" id="318"/>
    <lineage>
        <taxon>Bacteria</taxon>
        <taxon>Pseudomonadati</taxon>
        <taxon>Pseudomonadota</taxon>
        <taxon>Gammaproteobacteria</taxon>
        <taxon>Pseudomonadales</taxon>
        <taxon>Pseudomonadaceae</taxon>
        <taxon>Pseudomonas</taxon>
    </lineage>
</organism>
<name>A0ABR5LEU3_PSESG</name>